<evidence type="ECO:0000313" key="2">
    <source>
        <dbReference type="EMBL" id="EEF27953.1"/>
    </source>
</evidence>
<name>B9T862_RICCO</name>
<sequence length="127" mass="13904">MTEVPTNLPSSASCTRTSFPFASSFRESASFAVTHESYTKEEAPESAQGRKLSLYTPAGRKAAGATPRGKKKDSYKKQELTIFPILGVVSQEIAFPKEERAPIYSRGPRTDTCTECSYGKVDSWGLL</sequence>
<dbReference type="Proteomes" id="UP000008311">
    <property type="component" value="Unassembled WGS sequence"/>
</dbReference>
<accession>B9T862</accession>
<proteinExistence type="predicted"/>
<evidence type="ECO:0000313" key="3">
    <source>
        <dbReference type="Proteomes" id="UP000008311"/>
    </source>
</evidence>
<reference evidence="3" key="1">
    <citation type="journal article" date="2010" name="Nat. Biotechnol.">
        <title>Draft genome sequence of the oilseed species Ricinus communis.</title>
        <authorList>
            <person name="Chan A.P."/>
            <person name="Crabtree J."/>
            <person name="Zhao Q."/>
            <person name="Lorenzi H."/>
            <person name="Orvis J."/>
            <person name="Puiu D."/>
            <person name="Melake-Berhan A."/>
            <person name="Jones K.M."/>
            <person name="Redman J."/>
            <person name="Chen G."/>
            <person name="Cahoon E.B."/>
            <person name="Gedil M."/>
            <person name="Stanke M."/>
            <person name="Haas B.J."/>
            <person name="Wortman J.R."/>
            <person name="Fraser-Liggett C.M."/>
            <person name="Ravel J."/>
            <person name="Rabinowicz P.D."/>
        </authorList>
    </citation>
    <scope>NUCLEOTIDE SEQUENCE [LARGE SCALE GENOMIC DNA]</scope>
    <source>
        <strain evidence="3">cv. Hale</strain>
    </source>
</reference>
<keyword evidence="3" id="KW-1185">Reference proteome</keyword>
<dbReference type="AlphaFoldDB" id="B9T862"/>
<evidence type="ECO:0000256" key="1">
    <source>
        <dbReference type="SAM" id="MobiDB-lite"/>
    </source>
</evidence>
<protein>
    <submittedName>
        <fullName evidence="2">Uncharacterized protein</fullName>
    </submittedName>
</protein>
<feature type="region of interest" description="Disordered" evidence="1">
    <location>
        <begin position="36"/>
        <end position="75"/>
    </location>
</feature>
<gene>
    <name evidence="2" type="ORF">RCOM_2092590</name>
</gene>
<organism evidence="2 3">
    <name type="scientific">Ricinus communis</name>
    <name type="common">Castor bean</name>
    <dbReference type="NCBI Taxonomy" id="3988"/>
    <lineage>
        <taxon>Eukaryota</taxon>
        <taxon>Viridiplantae</taxon>
        <taxon>Streptophyta</taxon>
        <taxon>Embryophyta</taxon>
        <taxon>Tracheophyta</taxon>
        <taxon>Spermatophyta</taxon>
        <taxon>Magnoliopsida</taxon>
        <taxon>eudicotyledons</taxon>
        <taxon>Gunneridae</taxon>
        <taxon>Pentapetalae</taxon>
        <taxon>rosids</taxon>
        <taxon>fabids</taxon>
        <taxon>Malpighiales</taxon>
        <taxon>Euphorbiaceae</taxon>
        <taxon>Acalyphoideae</taxon>
        <taxon>Acalypheae</taxon>
        <taxon>Ricinus</taxon>
    </lineage>
</organism>
<dbReference type="InParanoid" id="B9T862"/>
<dbReference type="EMBL" id="EQ974932">
    <property type="protein sequence ID" value="EEF27953.1"/>
    <property type="molecule type" value="Genomic_DNA"/>
</dbReference>